<dbReference type="PROSITE" id="PS51195">
    <property type="entry name" value="Q_MOTIF"/>
    <property type="match status" value="1"/>
</dbReference>
<proteinExistence type="inferred from homology"/>
<dbReference type="Pfam" id="PF00271">
    <property type="entry name" value="Helicase_C"/>
    <property type="match status" value="1"/>
</dbReference>
<evidence type="ECO:0000256" key="6">
    <source>
        <dbReference type="ARBA" id="ARBA00022840"/>
    </source>
</evidence>
<keyword evidence="3 11" id="KW-0547">Nucleotide-binding</keyword>
<dbReference type="InterPro" id="IPR027417">
    <property type="entry name" value="P-loop_NTPase"/>
</dbReference>
<evidence type="ECO:0000256" key="12">
    <source>
        <dbReference type="SAM" id="MobiDB-lite"/>
    </source>
</evidence>
<dbReference type="GO" id="GO:0005634">
    <property type="term" value="C:nucleus"/>
    <property type="evidence" value="ECO:0007669"/>
    <property type="project" value="UniProtKB-SubCell"/>
</dbReference>
<evidence type="ECO:0000256" key="2">
    <source>
        <dbReference type="ARBA" id="ARBA00012552"/>
    </source>
</evidence>
<protein>
    <recommendedName>
        <fullName evidence="2">RNA helicase</fullName>
        <ecNumber evidence="2">3.6.4.13</ecNumber>
    </recommendedName>
</protein>
<evidence type="ECO:0000259" key="14">
    <source>
        <dbReference type="PROSITE" id="PS51194"/>
    </source>
</evidence>
<evidence type="ECO:0000256" key="11">
    <source>
        <dbReference type="RuleBase" id="RU000492"/>
    </source>
</evidence>
<dbReference type="SMART" id="SM00487">
    <property type="entry name" value="DEXDc"/>
    <property type="match status" value="1"/>
</dbReference>
<keyword evidence="4 11" id="KW-0378">Hydrolase</keyword>
<dbReference type="CDD" id="cd17963">
    <property type="entry name" value="DEADc_DDX19_DDX25"/>
    <property type="match status" value="1"/>
</dbReference>
<dbReference type="GO" id="GO:0016787">
    <property type="term" value="F:hydrolase activity"/>
    <property type="evidence" value="ECO:0007669"/>
    <property type="project" value="UniProtKB-KW"/>
</dbReference>
<dbReference type="EMBL" id="BTGC01000008">
    <property type="protein sequence ID" value="GMM51527.1"/>
    <property type="molecule type" value="Genomic_DNA"/>
</dbReference>
<dbReference type="GO" id="GO:0003723">
    <property type="term" value="F:RNA binding"/>
    <property type="evidence" value="ECO:0007669"/>
    <property type="project" value="UniProtKB-KW"/>
</dbReference>
<evidence type="ECO:0000256" key="9">
    <source>
        <dbReference type="ARBA" id="ARBA00047984"/>
    </source>
</evidence>
<dbReference type="PANTHER" id="PTHR47958">
    <property type="entry name" value="ATP-DEPENDENT RNA HELICASE DBP3"/>
    <property type="match status" value="1"/>
</dbReference>
<dbReference type="GO" id="GO:0005524">
    <property type="term" value="F:ATP binding"/>
    <property type="evidence" value="ECO:0007669"/>
    <property type="project" value="UniProtKB-KW"/>
</dbReference>
<dbReference type="PROSITE" id="PS51192">
    <property type="entry name" value="HELICASE_ATP_BIND_1"/>
    <property type="match status" value="1"/>
</dbReference>
<dbReference type="Proteomes" id="UP001362899">
    <property type="component" value="Unassembled WGS sequence"/>
</dbReference>
<feature type="region of interest" description="Disordered" evidence="12">
    <location>
        <begin position="1"/>
        <end position="57"/>
    </location>
</feature>
<comment type="subcellular location">
    <subcellularLocation>
        <location evidence="1">Nucleus</location>
    </subcellularLocation>
</comment>
<keyword evidence="7" id="KW-0694">RNA-binding</keyword>
<organism evidence="16 17">
    <name type="scientific">Starmerella bacillaris</name>
    <name type="common">Yeast</name>
    <name type="synonym">Candida zemplinina</name>
    <dbReference type="NCBI Taxonomy" id="1247836"/>
    <lineage>
        <taxon>Eukaryota</taxon>
        <taxon>Fungi</taxon>
        <taxon>Dikarya</taxon>
        <taxon>Ascomycota</taxon>
        <taxon>Saccharomycotina</taxon>
        <taxon>Dipodascomycetes</taxon>
        <taxon>Dipodascales</taxon>
        <taxon>Trichomonascaceae</taxon>
        <taxon>Starmerella</taxon>
    </lineage>
</organism>
<comment type="catalytic activity">
    <reaction evidence="9">
        <text>ATP + H2O = ADP + phosphate + H(+)</text>
        <dbReference type="Rhea" id="RHEA:13065"/>
        <dbReference type="ChEBI" id="CHEBI:15377"/>
        <dbReference type="ChEBI" id="CHEBI:15378"/>
        <dbReference type="ChEBI" id="CHEBI:30616"/>
        <dbReference type="ChEBI" id="CHEBI:43474"/>
        <dbReference type="ChEBI" id="CHEBI:456216"/>
        <dbReference type="EC" id="3.6.4.13"/>
    </reaction>
</comment>
<evidence type="ECO:0000256" key="5">
    <source>
        <dbReference type="ARBA" id="ARBA00022806"/>
    </source>
</evidence>
<keyword evidence="8" id="KW-0539">Nucleus</keyword>
<dbReference type="InterPro" id="IPR014001">
    <property type="entry name" value="Helicase_ATP-bd"/>
</dbReference>
<keyword evidence="5 11" id="KW-0347">Helicase</keyword>
<evidence type="ECO:0000313" key="16">
    <source>
        <dbReference type="EMBL" id="GMM51527.1"/>
    </source>
</evidence>
<dbReference type="InterPro" id="IPR000629">
    <property type="entry name" value="RNA-helicase_DEAD-box_CS"/>
</dbReference>
<name>A0AAV5RJY7_STABA</name>
<dbReference type="SMART" id="SM00490">
    <property type="entry name" value="HELICc"/>
    <property type="match status" value="1"/>
</dbReference>
<feature type="domain" description="Helicase C-terminal" evidence="14">
    <location>
        <begin position="314"/>
        <end position="465"/>
    </location>
</feature>
<evidence type="ECO:0000256" key="8">
    <source>
        <dbReference type="ARBA" id="ARBA00023242"/>
    </source>
</evidence>
<dbReference type="CDD" id="cd18787">
    <property type="entry name" value="SF2_C_DEAD"/>
    <property type="match status" value="1"/>
</dbReference>
<reference evidence="16 17" key="1">
    <citation type="journal article" date="2023" name="Elife">
        <title>Identification of key yeast species and microbe-microbe interactions impacting larval growth of Drosophila in the wild.</title>
        <authorList>
            <person name="Mure A."/>
            <person name="Sugiura Y."/>
            <person name="Maeda R."/>
            <person name="Honda K."/>
            <person name="Sakurai N."/>
            <person name="Takahashi Y."/>
            <person name="Watada M."/>
            <person name="Katoh T."/>
            <person name="Gotoh A."/>
            <person name="Gotoh Y."/>
            <person name="Taniguchi I."/>
            <person name="Nakamura K."/>
            <person name="Hayashi T."/>
            <person name="Katayama T."/>
            <person name="Uemura T."/>
            <person name="Hattori Y."/>
        </authorList>
    </citation>
    <scope>NUCLEOTIDE SEQUENCE [LARGE SCALE GENOMIC DNA]</scope>
    <source>
        <strain evidence="16 17">SB-73</strain>
    </source>
</reference>
<feature type="domain" description="DEAD-box RNA helicase Q" evidence="15">
    <location>
        <begin position="85"/>
        <end position="113"/>
    </location>
</feature>
<dbReference type="Gene3D" id="3.40.50.300">
    <property type="entry name" value="P-loop containing nucleotide triphosphate hydrolases"/>
    <property type="match status" value="2"/>
</dbReference>
<dbReference type="AlphaFoldDB" id="A0AAV5RJY7"/>
<dbReference type="PROSITE" id="PS00039">
    <property type="entry name" value="DEAD_ATP_HELICASE"/>
    <property type="match status" value="1"/>
</dbReference>
<gene>
    <name evidence="16" type="ORF">DASB73_024900</name>
</gene>
<evidence type="ECO:0000256" key="4">
    <source>
        <dbReference type="ARBA" id="ARBA00022801"/>
    </source>
</evidence>
<evidence type="ECO:0000256" key="10">
    <source>
        <dbReference type="PROSITE-ProRule" id="PRU00552"/>
    </source>
</evidence>
<dbReference type="GO" id="GO:0003724">
    <property type="term" value="F:RNA helicase activity"/>
    <property type="evidence" value="ECO:0007669"/>
    <property type="project" value="UniProtKB-EC"/>
</dbReference>
<dbReference type="PROSITE" id="PS51194">
    <property type="entry name" value="HELICASE_CTER"/>
    <property type="match status" value="1"/>
</dbReference>
<comment type="similarity">
    <text evidence="11">Belongs to the DEAD box helicase family.</text>
</comment>
<dbReference type="EC" id="3.6.4.13" evidence="2"/>
<keyword evidence="6 11" id="KW-0067">ATP-binding</keyword>
<evidence type="ECO:0000256" key="3">
    <source>
        <dbReference type="ARBA" id="ARBA00022741"/>
    </source>
</evidence>
<accession>A0AAV5RJY7</accession>
<keyword evidence="17" id="KW-1185">Reference proteome</keyword>
<evidence type="ECO:0000256" key="1">
    <source>
        <dbReference type="ARBA" id="ARBA00004123"/>
    </source>
</evidence>
<evidence type="ECO:0000259" key="13">
    <source>
        <dbReference type="PROSITE" id="PS51192"/>
    </source>
</evidence>
<dbReference type="Pfam" id="PF00270">
    <property type="entry name" value="DEAD"/>
    <property type="match status" value="1"/>
</dbReference>
<evidence type="ECO:0000256" key="7">
    <source>
        <dbReference type="ARBA" id="ARBA00022884"/>
    </source>
</evidence>
<dbReference type="FunFam" id="3.40.50.300:FF:000849">
    <property type="entry name" value="ATP-dependent RNA helicase DBP5"/>
    <property type="match status" value="1"/>
</dbReference>
<evidence type="ECO:0000313" key="17">
    <source>
        <dbReference type="Proteomes" id="UP001362899"/>
    </source>
</evidence>
<feature type="domain" description="Helicase ATP-binding" evidence="13">
    <location>
        <begin position="118"/>
        <end position="286"/>
    </location>
</feature>
<evidence type="ECO:0000259" key="15">
    <source>
        <dbReference type="PROSITE" id="PS51195"/>
    </source>
</evidence>
<feature type="compositionally biased region" description="Basic and acidic residues" evidence="12">
    <location>
        <begin position="13"/>
        <end position="37"/>
    </location>
</feature>
<sequence>MSSVDLGKLNIDGAKDEKDPVDTPKLDTEKEPEEDKTTAAAAAEKVEPKEDAKEEPSGLIDNEYEVEIKLADQQADPNSPLYSVKSFQDLGLPPLLLKGVVMMRYNKPSKIQERALPLLLSNPPRNMIAQSQSGTGKTAAFVLNMISRVIPTVETTQCICLCPSRELARQNVDIVKSMGKYLDYLTVDLAVPGTMEGNALQKKQIVVGTPGRIFELARKKKLDLSKLQVLVLDEADNMLESGGMGPTSLRIKNLVPASTQIVLFSATFPDEVAKFADKFCPNANTLRLKHTELNVDAIKQIYMDCKNDADKFEALKKLYGLLTIGSSIIFVARKDTAEKLQKRMNEFGHKVSLLHGGLEGDERDARIDEFRRGESKVLITTNVLARGIDVPTVSMVVNYDLPTDGEGKPDPATYLHRIGRTGRFGQVGVAVSFVDSHQSFEALQAIKNFYGENMKLTKLPADDWEAVEKYIKKNIRK</sequence>
<dbReference type="InterPro" id="IPR001650">
    <property type="entry name" value="Helicase_C-like"/>
</dbReference>
<dbReference type="SUPFAM" id="SSF52540">
    <property type="entry name" value="P-loop containing nucleoside triphosphate hydrolases"/>
    <property type="match status" value="1"/>
</dbReference>
<feature type="short sequence motif" description="Q motif" evidence="10">
    <location>
        <begin position="85"/>
        <end position="113"/>
    </location>
</feature>
<dbReference type="InterPro" id="IPR011545">
    <property type="entry name" value="DEAD/DEAH_box_helicase_dom"/>
</dbReference>
<comment type="caution">
    <text evidence="16">The sequence shown here is derived from an EMBL/GenBank/DDBJ whole genome shotgun (WGS) entry which is preliminary data.</text>
</comment>
<dbReference type="InterPro" id="IPR014014">
    <property type="entry name" value="RNA_helicase_DEAD_Q_motif"/>
</dbReference>
<feature type="compositionally biased region" description="Basic and acidic residues" evidence="12">
    <location>
        <begin position="44"/>
        <end position="56"/>
    </location>
</feature>